<dbReference type="CDD" id="cd07247">
    <property type="entry name" value="SgaA_N_like"/>
    <property type="match status" value="2"/>
</dbReference>
<dbReference type="Proteomes" id="UP001501427">
    <property type="component" value="Unassembled WGS sequence"/>
</dbReference>
<reference evidence="2 3" key="1">
    <citation type="journal article" date="2019" name="Int. J. Syst. Evol. Microbiol.">
        <title>The Global Catalogue of Microorganisms (GCM) 10K type strain sequencing project: providing services to taxonomists for standard genome sequencing and annotation.</title>
        <authorList>
            <consortium name="The Broad Institute Genomics Platform"/>
            <consortium name="The Broad Institute Genome Sequencing Center for Infectious Disease"/>
            <person name="Wu L."/>
            <person name="Ma J."/>
        </authorList>
    </citation>
    <scope>NUCLEOTIDE SEQUENCE [LARGE SCALE GENOMIC DNA]</scope>
    <source>
        <strain evidence="2 3">JCM 10667</strain>
    </source>
</reference>
<dbReference type="Pfam" id="PF00903">
    <property type="entry name" value="Glyoxalase"/>
    <property type="match status" value="2"/>
</dbReference>
<protein>
    <submittedName>
        <fullName evidence="2">VOC family protein</fullName>
    </submittedName>
</protein>
<evidence type="ECO:0000313" key="3">
    <source>
        <dbReference type="Proteomes" id="UP001501427"/>
    </source>
</evidence>
<evidence type="ECO:0000313" key="2">
    <source>
        <dbReference type="EMBL" id="GAA0581466.1"/>
    </source>
</evidence>
<organism evidence="2 3">
    <name type="scientific">Actinomadura livida</name>
    <dbReference type="NCBI Taxonomy" id="79909"/>
    <lineage>
        <taxon>Bacteria</taxon>
        <taxon>Bacillati</taxon>
        <taxon>Actinomycetota</taxon>
        <taxon>Actinomycetes</taxon>
        <taxon>Streptosporangiales</taxon>
        <taxon>Thermomonosporaceae</taxon>
        <taxon>Actinomadura</taxon>
    </lineage>
</organism>
<dbReference type="InterPro" id="IPR029068">
    <property type="entry name" value="Glyas_Bleomycin-R_OHBP_Dase"/>
</dbReference>
<dbReference type="InterPro" id="IPR037523">
    <property type="entry name" value="VOC_core"/>
</dbReference>
<gene>
    <name evidence="2" type="ORF">GCM10009546_49900</name>
</gene>
<proteinExistence type="predicted"/>
<dbReference type="PROSITE" id="PS51819">
    <property type="entry name" value="VOC"/>
    <property type="match status" value="2"/>
</dbReference>
<dbReference type="InterPro" id="IPR052164">
    <property type="entry name" value="Anthracycline_SecMetBiosynth"/>
</dbReference>
<dbReference type="EMBL" id="BAAAHD010000052">
    <property type="protein sequence ID" value="GAA0581466.1"/>
    <property type="molecule type" value="Genomic_DNA"/>
</dbReference>
<comment type="caution">
    <text evidence="2">The sequence shown here is derived from an EMBL/GenBank/DDBJ whole genome shotgun (WGS) entry which is preliminary data.</text>
</comment>
<name>A0ABN1F3I2_9ACTN</name>
<dbReference type="PANTHER" id="PTHR33993">
    <property type="entry name" value="GLYOXALASE-RELATED"/>
    <property type="match status" value="1"/>
</dbReference>
<dbReference type="InterPro" id="IPR004360">
    <property type="entry name" value="Glyas_Fos-R_dOase_dom"/>
</dbReference>
<accession>A0ABN1F3I2</accession>
<dbReference type="Gene3D" id="3.10.180.10">
    <property type="entry name" value="2,3-Dihydroxybiphenyl 1,2-Dioxygenase, domain 1"/>
    <property type="match status" value="2"/>
</dbReference>
<feature type="domain" description="VOC" evidence="1">
    <location>
        <begin position="142"/>
        <end position="257"/>
    </location>
</feature>
<keyword evidence="3" id="KW-1185">Reference proteome</keyword>
<evidence type="ECO:0000259" key="1">
    <source>
        <dbReference type="PROSITE" id="PS51819"/>
    </source>
</evidence>
<dbReference type="SUPFAM" id="SSF54593">
    <property type="entry name" value="Glyoxalase/Bleomycin resistance protein/Dihydroxybiphenyl dioxygenase"/>
    <property type="match status" value="2"/>
</dbReference>
<dbReference type="PANTHER" id="PTHR33993:SF14">
    <property type="entry name" value="GB|AAF24581.1"/>
    <property type="match status" value="1"/>
</dbReference>
<sequence>MPQVTGHAAGHPSWVELASPDLEASKHFYCEVFGWYAYTLTVGSVGEYEMFTLGDIQGPAIGGMFELADDSLHSSWTIYFHTDDLDASLDLVRAAGGQVLVEPVDIADLGRMAQCSDSQGADFAFWFPYNLKSAEAIDEPSTMCWVELSTPDIHEARRFYGRVFGWKPVDRSYEALTYTEWKLGTWSVAGMVSLAERWAPDTPPHWTPYIWVSDCDAVAARAAELGAQVHVPPTDIGPGRLSILTDPAGARIAVITPKDSDLRALKTLP</sequence>
<feature type="domain" description="VOC" evidence="1">
    <location>
        <begin position="11"/>
        <end position="128"/>
    </location>
</feature>